<dbReference type="SMART" id="SM00702">
    <property type="entry name" value="P4Hc"/>
    <property type="match status" value="1"/>
</dbReference>
<accession>A0A433DJ20</accession>
<reference evidence="8 9" key="1">
    <citation type="journal article" date="2018" name="New Phytol.">
        <title>Phylogenomics of Endogonaceae and evolution of mycorrhizas within Mucoromycota.</title>
        <authorList>
            <person name="Chang Y."/>
            <person name="Desiro A."/>
            <person name="Na H."/>
            <person name="Sandor L."/>
            <person name="Lipzen A."/>
            <person name="Clum A."/>
            <person name="Barry K."/>
            <person name="Grigoriev I.V."/>
            <person name="Martin F.M."/>
            <person name="Stajich J.E."/>
            <person name="Smith M.E."/>
            <person name="Bonito G."/>
            <person name="Spatafora J.W."/>
        </authorList>
    </citation>
    <scope>NUCLEOTIDE SEQUENCE [LARGE SCALE GENOMIC DNA]</scope>
    <source>
        <strain evidence="8 9">GMNB39</strain>
    </source>
</reference>
<evidence type="ECO:0000256" key="5">
    <source>
        <dbReference type="ARBA" id="ARBA00023004"/>
    </source>
</evidence>
<evidence type="ECO:0000256" key="2">
    <source>
        <dbReference type="ARBA" id="ARBA00022723"/>
    </source>
</evidence>
<evidence type="ECO:0000256" key="3">
    <source>
        <dbReference type="ARBA" id="ARBA00022964"/>
    </source>
</evidence>
<keyword evidence="6" id="KW-0175">Coiled coil</keyword>
<name>A0A433DJ20_9FUNG</name>
<dbReference type="PANTHER" id="PTHR10869">
    <property type="entry name" value="PROLYL 4-HYDROXYLASE ALPHA SUBUNIT"/>
    <property type="match status" value="1"/>
</dbReference>
<dbReference type="GO" id="GO:0031418">
    <property type="term" value="F:L-ascorbic acid binding"/>
    <property type="evidence" value="ECO:0007669"/>
    <property type="project" value="InterPro"/>
</dbReference>
<keyword evidence="4" id="KW-0560">Oxidoreductase</keyword>
<evidence type="ECO:0000313" key="9">
    <source>
        <dbReference type="Proteomes" id="UP000268093"/>
    </source>
</evidence>
<keyword evidence="3" id="KW-0223">Dioxygenase</keyword>
<comment type="cofactor">
    <cofactor evidence="1">
        <name>L-ascorbate</name>
        <dbReference type="ChEBI" id="CHEBI:38290"/>
    </cofactor>
</comment>
<comment type="caution">
    <text evidence="8">The sequence shown here is derived from an EMBL/GenBank/DDBJ whole genome shotgun (WGS) entry which is preliminary data.</text>
</comment>
<dbReference type="GO" id="GO:0005506">
    <property type="term" value="F:iron ion binding"/>
    <property type="evidence" value="ECO:0007669"/>
    <property type="project" value="InterPro"/>
</dbReference>
<feature type="domain" description="Fe2OG dioxygenase" evidence="7">
    <location>
        <begin position="154"/>
        <end position="271"/>
    </location>
</feature>
<keyword evidence="2" id="KW-0479">Metal-binding</keyword>
<sequence length="317" mass="35423">MTTNSNPTEFPSIDLSSFLLPASDPTRLPITVEPLTLPASVLSSTSTIEPKAYVLHNILTPAECAGFIQLADTGILPSGEPLLVPTNDGRTQRYVNSDRGIINSLSLANVVWERIRDVLGKYDEQISGVLEVKDEDDGMVGKSWRMNGRWRADGLNEVWRLVRYETGGHFGPHRDGVLVTDLNRRSMKTFMFYLNGDFEGGTTNFVDDQDLYTDEVTGKIRARDGTIASRVRPEAGMALVFNHGLLHEGDVLLSGKKYILRSEIMFSRIEPIENSAKESEAIQLKQRAEQLESEGRQTEAVALYRRAFKLCPDIENF</sequence>
<evidence type="ECO:0000313" key="8">
    <source>
        <dbReference type="EMBL" id="RUP50840.1"/>
    </source>
</evidence>
<dbReference type="Proteomes" id="UP000268093">
    <property type="component" value="Unassembled WGS sequence"/>
</dbReference>
<dbReference type="InterPro" id="IPR045054">
    <property type="entry name" value="P4HA-like"/>
</dbReference>
<dbReference type="AlphaFoldDB" id="A0A433DJ20"/>
<proteinExistence type="predicted"/>
<dbReference type="PROSITE" id="PS51471">
    <property type="entry name" value="FE2OG_OXY"/>
    <property type="match status" value="1"/>
</dbReference>
<evidence type="ECO:0000256" key="4">
    <source>
        <dbReference type="ARBA" id="ARBA00023002"/>
    </source>
</evidence>
<gene>
    <name evidence="8" type="ORF">BC936DRAFT_137475</name>
</gene>
<dbReference type="EMBL" id="RBNI01001144">
    <property type="protein sequence ID" value="RUP50840.1"/>
    <property type="molecule type" value="Genomic_DNA"/>
</dbReference>
<dbReference type="GO" id="GO:0005783">
    <property type="term" value="C:endoplasmic reticulum"/>
    <property type="evidence" value="ECO:0007669"/>
    <property type="project" value="TreeGrafter"/>
</dbReference>
<keyword evidence="5" id="KW-0408">Iron</keyword>
<dbReference type="InterPro" id="IPR005123">
    <property type="entry name" value="Oxoglu/Fe-dep_dioxygenase_dom"/>
</dbReference>
<evidence type="ECO:0000256" key="1">
    <source>
        <dbReference type="ARBA" id="ARBA00001961"/>
    </source>
</evidence>
<dbReference type="InterPro" id="IPR044862">
    <property type="entry name" value="Pro_4_hyd_alph_FE2OG_OXY"/>
</dbReference>
<organism evidence="8 9">
    <name type="scientific">Jimgerdemannia flammicorona</name>
    <dbReference type="NCBI Taxonomy" id="994334"/>
    <lineage>
        <taxon>Eukaryota</taxon>
        <taxon>Fungi</taxon>
        <taxon>Fungi incertae sedis</taxon>
        <taxon>Mucoromycota</taxon>
        <taxon>Mucoromycotina</taxon>
        <taxon>Endogonomycetes</taxon>
        <taxon>Endogonales</taxon>
        <taxon>Endogonaceae</taxon>
        <taxon>Jimgerdemannia</taxon>
    </lineage>
</organism>
<keyword evidence="9" id="KW-1185">Reference proteome</keyword>
<dbReference type="Gene3D" id="2.60.120.620">
    <property type="entry name" value="q2cbj1_9rhob like domain"/>
    <property type="match status" value="1"/>
</dbReference>
<feature type="coiled-coil region" evidence="6">
    <location>
        <begin position="274"/>
        <end position="301"/>
    </location>
</feature>
<evidence type="ECO:0000256" key="6">
    <source>
        <dbReference type="SAM" id="Coils"/>
    </source>
</evidence>
<dbReference type="Pfam" id="PF13640">
    <property type="entry name" value="2OG-FeII_Oxy_3"/>
    <property type="match status" value="1"/>
</dbReference>
<dbReference type="PANTHER" id="PTHR10869:SF236">
    <property type="entry name" value="PROLYL 4-HYDROXYLASE ALPHA SUBUNIT DOMAIN-CONTAINING PROTEIN"/>
    <property type="match status" value="1"/>
</dbReference>
<evidence type="ECO:0000259" key="7">
    <source>
        <dbReference type="PROSITE" id="PS51471"/>
    </source>
</evidence>
<dbReference type="GO" id="GO:0004656">
    <property type="term" value="F:procollagen-proline 4-dioxygenase activity"/>
    <property type="evidence" value="ECO:0007669"/>
    <property type="project" value="TreeGrafter"/>
</dbReference>
<dbReference type="InterPro" id="IPR006620">
    <property type="entry name" value="Pro_4_hyd_alph"/>
</dbReference>
<protein>
    <recommendedName>
        <fullName evidence="7">Fe2OG dioxygenase domain-containing protein</fullName>
    </recommendedName>
</protein>
<dbReference type="OrthoDB" id="69177at2759"/>